<evidence type="ECO:0000256" key="5">
    <source>
        <dbReference type="ARBA" id="ARBA00023295"/>
    </source>
</evidence>
<feature type="domain" description="Glycoside hydrolase family 3 N-terminal" evidence="6">
    <location>
        <begin position="32"/>
        <end position="300"/>
    </location>
</feature>
<evidence type="ECO:0000313" key="8">
    <source>
        <dbReference type="Proteomes" id="UP000032611"/>
    </source>
</evidence>
<evidence type="ECO:0000259" key="6">
    <source>
        <dbReference type="Pfam" id="PF00933"/>
    </source>
</evidence>
<dbReference type="EC" id="3.2.1.52" evidence="3"/>
<dbReference type="PANTHER" id="PTHR30480:SF13">
    <property type="entry name" value="BETA-HEXOSAMINIDASE"/>
    <property type="match status" value="1"/>
</dbReference>
<dbReference type="STRING" id="1486262.TM49_18100"/>
<dbReference type="InterPro" id="IPR017853">
    <property type="entry name" value="GH"/>
</dbReference>
<dbReference type="InterPro" id="IPR036962">
    <property type="entry name" value="Glyco_hydro_3_N_sf"/>
</dbReference>
<accession>A0A0D5LTQ7</accession>
<dbReference type="Pfam" id="PF00933">
    <property type="entry name" value="Glyco_hydro_3"/>
    <property type="match status" value="1"/>
</dbReference>
<dbReference type="EMBL" id="CP010803">
    <property type="protein sequence ID" value="AJY47152.1"/>
    <property type="molecule type" value="Genomic_DNA"/>
</dbReference>
<evidence type="ECO:0000256" key="3">
    <source>
        <dbReference type="ARBA" id="ARBA00012663"/>
    </source>
</evidence>
<keyword evidence="5" id="KW-0326">Glycosidase</keyword>
<dbReference type="HOGENOM" id="CLU_008392_0_0_5"/>
<dbReference type="Proteomes" id="UP000032611">
    <property type="component" value="Chromosome"/>
</dbReference>
<dbReference type="InterPro" id="IPR050226">
    <property type="entry name" value="NagZ_Beta-hexosaminidase"/>
</dbReference>
<evidence type="ECO:0000256" key="1">
    <source>
        <dbReference type="ARBA" id="ARBA00001231"/>
    </source>
</evidence>
<dbReference type="SUPFAM" id="SSF51445">
    <property type="entry name" value="(Trans)glycosidases"/>
    <property type="match status" value="1"/>
</dbReference>
<evidence type="ECO:0000256" key="2">
    <source>
        <dbReference type="ARBA" id="ARBA00005336"/>
    </source>
</evidence>
<sequence length="338" mass="35742">MTDTRKAMILGLSGPVLTPAEKAFFGAAQPWGFILFGRNVESLEQVRALVEDARSAVGWQAPVLIDQEGGTVRRLRPPLVRDYPAADVIGALFAERPEVAREAAWATGRLMAADLFALGIDIDCAPVLDMPPEAGSGFIARRAYGSTPQQVTTMAQAVADGLVAGGVQPVVKHIPGHGRGFADSHKDLPVVDAPLEVLRQTDFRPFSELQGIRMAMTCHCVFSAVDPYFPASASRKVMEEIIRGEIGFDGLVMSDDISMNALSGDIADRAKAVLGSGLDIVLHCNGVMAEMEMVAGVAPALSGASLARANDVIEARPAPDDADLAALGRKLDDILAMA</sequence>
<dbReference type="NCBIfam" id="NF003740">
    <property type="entry name" value="PRK05337.1"/>
    <property type="match status" value="1"/>
</dbReference>
<dbReference type="InterPro" id="IPR019800">
    <property type="entry name" value="Glyco_hydro_3_AS"/>
</dbReference>
<keyword evidence="8" id="KW-1185">Reference proteome</keyword>
<keyword evidence="4" id="KW-0378">Hydrolase</keyword>
<protein>
    <recommendedName>
        <fullName evidence="3">beta-N-acetylhexosaminidase</fullName>
        <ecNumber evidence="3">3.2.1.52</ecNumber>
    </recommendedName>
</protein>
<dbReference type="PATRIC" id="fig|1486262.3.peg.3742"/>
<reference evidence="7 8" key="1">
    <citation type="journal article" date="2015" name="Genome Announc.">
        <title>Complete genome sequence of Martelella endophytica YC6887, which has antifungal activity associated with a halophyte.</title>
        <authorList>
            <person name="Khan A."/>
            <person name="Khan H."/>
            <person name="Chung E.J."/>
            <person name="Hossain M.T."/>
            <person name="Chung Y.R."/>
        </authorList>
    </citation>
    <scope>NUCLEOTIDE SEQUENCE [LARGE SCALE GENOMIC DNA]</scope>
    <source>
        <strain evidence="7">YC6887</strain>
    </source>
</reference>
<dbReference type="PANTHER" id="PTHR30480">
    <property type="entry name" value="BETA-HEXOSAMINIDASE-RELATED"/>
    <property type="match status" value="1"/>
</dbReference>
<organism evidence="7 8">
    <name type="scientific">Martelella endophytica</name>
    <dbReference type="NCBI Taxonomy" id="1486262"/>
    <lineage>
        <taxon>Bacteria</taxon>
        <taxon>Pseudomonadati</taxon>
        <taxon>Pseudomonadota</taxon>
        <taxon>Alphaproteobacteria</taxon>
        <taxon>Hyphomicrobiales</taxon>
        <taxon>Aurantimonadaceae</taxon>
        <taxon>Martelella</taxon>
    </lineage>
</organism>
<dbReference type="RefSeq" id="WP_045683304.1">
    <property type="nucleotide sequence ID" value="NZ_CP010803.1"/>
</dbReference>
<dbReference type="GO" id="GO:0005975">
    <property type="term" value="P:carbohydrate metabolic process"/>
    <property type="evidence" value="ECO:0007669"/>
    <property type="project" value="InterPro"/>
</dbReference>
<name>A0A0D5LTQ7_MAREN</name>
<comment type="similarity">
    <text evidence="2">Belongs to the glycosyl hydrolase 3 family.</text>
</comment>
<evidence type="ECO:0000313" key="7">
    <source>
        <dbReference type="EMBL" id="AJY47152.1"/>
    </source>
</evidence>
<dbReference type="Gene3D" id="3.20.20.300">
    <property type="entry name" value="Glycoside hydrolase, family 3, N-terminal domain"/>
    <property type="match status" value="1"/>
</dbReference>
<dbReference type="KEGG" id="mey:TM49_18100"/>
<dbReference type="AlphaFoldDB" id="A0A0D5LTQ7"/>
<comment type="catalytic activity">
    <reaction evidence="1">
        <text>Hydrolysis of terminal non-reducing N-acetyl-D-hexosamine residues in N-acetyl-beta-D-hexosaminides.</text>
        <dbReference type="EC" id="3.2.1.52"/>
    </reaction>
</comment>
<evidence type="ECO:0000256" key="4">
    <source>
        <dbReference type="ARBA" id="ARBA00022801"/>
    </source>
</evidence>
<dbReference type="GO" id="GO:0009254">
    <property type="term" value="P:peptidoglycan turnover"/>
    <property type="evidence" value="ECO:0007669"/>
    <property type="project" value="TreeGrafter"/>
</dbReference>
<proteinExistence type="inferred from homology"/>
<dbReference type="PROSITE" id="PS00775">
    <property type="entry name" value="GLYCOSYL_HYDROL_F3"/>
    <property type="match status" value="1"/>
</dbReference>
<gene>
    <name evidence="7" type="ORF">TM49_18100</name>
</gene>
<dbReference type="GO" id="GO:0004563">
    <property type="term" value="F:beta-N-acetylhexosaminidase activity"/>
    <property type="evidence" value="ECO:0007669"/>
    <property type="project" value="UniProtKB-EC"/>
</dbReference>
<dbReference type="InterPro" id="IPR001764">
    <property type="entry name" value="Glyco_hydro_3_N"/>
</dbReference>